<feature type="domain" description="Phosphoribosyltransferase" evidence="10">
    <location>
        <begin position="46"/>
        <end position="171"/>
    </location>
</feature>
<gene>
    <name evidence="9 11" type="primary">pyrE</name>
    <name evidence="11" type="ORF">ArsFIN_07870</name>
    <name evidence="12" type="ORF">QE258_03345</name>
</gene>
<dbReference type="GO" id="GO:0006207">
    <property type="term" value="P:'de novo' pyrimidine nucleobase biosynthetic process"/>
    <property type="evidence" value="ECO:0007669"/>
    <property type="project" value="TreeGrafter"/>
</dbReference>
<keyword evidence="9" id="KW-0460">Magnesium</keyword>
<evidence type="ECO:0000256" key="6">
    <source>
        <dbReference type="ARBA" id="ARBA00022676"/>
    </source>
</evidence>
<feature type="binding site" evidence="9">
    <location>
        <position position="105"/>
    </location>
    <ligand>
        <name>5-phospho-alpha-D-ribose 1-diphosphate</name>
        <dbReference type="ChEBI" id="CHEBI:58017"/>
        <note>ligand shared between dimeric partners</note>
    </ligand>
</feature>
<dbReference type="RefSeq" id="WP_026821915.1">
    <property type="nucleotide sequence ID" value="NZ_CP038613.1"/>
</dbReference>
<feature type="binding site" evidence="9">
    <location>
        <begin position="34"/>
        <end position="35"/>
    </location>
    <ligand>
        <name>orotate</name>
        <dbReference type="ChEBI" id="CHEBI:30839"/>
    </ligand>
</feature>
<dbReference type="KEGG" id="ans:ArsFIN_07870"/>
<dbReference type="GO" id="GO:0046132">
    <property type="term" value="P:pyrimidine ribonucleoside biosynthetic process"/>
    <property type="evidence" value="ECO:0007669"/>
    <property type="project" value="TreeGrafter"/>
</dbReference>
<dbReference type="Proteomes" id="UP000295134">
    <property type="component" value="Chromosome"/>
</dbReference>
<comment type="function">
    <text evidence="1 9">Catalyzes the transfer of a ribosyl phosphate group from 5-phosphoribose 1-diphosphate to orotate, leading to the formation of orotidine monophosphate (OMP).</text>
</comment>
<dbReference type="PANTHER" id="PTHR46683:SF1">
    <property type="entry name" value="OROTATE PHOSPHORIBOSYLTRANSFERASE 1-RELATED"/>
    <property type="match status" value="1"/>
</dbReference>
<dbReference type="Pfam" id="PF00156">
    <property type="entry name" value="Pribosyltran"/>
    <property type="match status" value="1"/>
</dbReference>
<feature type="binding site" description="in other chain" evidence="9">
    <location>
        <position position="100"/>
    </location>
    <ligand>
        <name>5-phospho-alpha-D-ribose 1-diphosphate</name>
        <dbReference type="ChEBI" id="CHEBI:58017"/>
        <note>ligand shared between dimeric partners</note>
    </ligand>
</feature>
<evidence type="ECO:0000256" key="7">
    <source>
        <dbReference type="ARBA" id="ARBA00022679"/>
    </source>
</evidence>
<protein>
    <recommendedName>
        <fullName evidence="5 9">Orotate phosphoribosyltransferase</fullName>
        <shortName evidence="9">OPRT</shortName>
        <shortName evidence="9">OPRTase</shortName>
        <ecNumber evidence="5 9">2.4.2.10</ecNumber>
    </recommendedName>
</protein>
<dbReference type="GO" id="GO:0004588">
    <property type="term" value="F:orotate phosphoribosyltransferase activity"/>
    <property type="evidence" value="ECO:0007669"/>
    <property type="project" value="UniProtKB-UniRule"/>
</dbReference>
<comment type="pathway">
    <text evidence="2 9">Pyrimidine metabolism; UMP biosynthesis via de novo pathway; UMP from orotate: step 1/2.</text>
</comment>
<comment type="cofactor">
    <cofactor evidence="9">
        <name>Mg(2+)</name>
        <dbReference type="ChEBI" id="CHEBI:18420"/>
    </cofactor>
</comment>
<dbReference type="InterPro" id="IPR023031">
    <property type="entry name" value="OPRT"/>
</dbReference>
<keyword evidence="14" id="KW-1185">Reference proteome</keyword>
<dbReference type="PANTHER" id="PTHR46683">
    <property type="entry name" value="OROTATE PHOSPHORIBOSYLTRANSFERASE 1-RELATED"/>
    <property type="match status" value="1"/>
</dbReference>
<evidence type="ECO:0000256" key="9">
    <source>
        <dbReference type="HAMAP-Rule" id="MF_01208"/>
    </source>
</evidence>
<organism evidence="11 13">
    <name type="scientific">Arsenophonus nasoniae</name>
    <name type="common">son-killer infecting Nasonia vitripennis</name>
    <dbReference type="NCBI Taxonomy" id="638"/>
    <lineage>
        <taxon>Bacteria</taxon>
        <taxon>Pseudomonadati</taxon>
        <taxon>Pseudomonadota</taxon>
        <taxon>Gammaproteobacteria</taxon>
        <taxon>Enterobacterales</taxon>
        <taxon>Morganellaceae</taxon>
        <taxon>Arsenophonus</taxon>
    </lineage>
</organism>
<dbReference type="GO" id="GO:0044205">
    <property type="term" value="P:'de novo' UMP biosynthetic process"/>
    <property type="evidence" value="ECO:0007669"/>
    <property type="project" value="UniProtKB-UniRule"/>
</dbReference>
<dbReference type="InterPro" id="IPR029057">
    <property type="entry name" value="PRTase-like"/>
</dbReference>
<evidence type="ECO:0000256" key="3">
    <source>
        <dbReference type="ARBA" id="ARBA00006340"/>
    </source>
</evidence>
<dbReference type="GO" id="GO:0005737">
    <property type="term" value="C:cytoplasm"/>
    <property type="evidence" value="ECO:0007669"/>
    <property type="project" value="TreeGrafter"/>
</dbReference>
<evidence type="ECO:0000256" key="5">
    <source>
        <dbReference type="ARBA" id="ARBA00011971"/>
    </source>
</evidence>
<name>A0A4P7L0G2_9GAMM</name>
<feature type="binding site" evidence="9">
    <location>
        <position position="103"/>
    </location>
    <ligand>
        <name>5-phospho-alpha-D-ribose 1-diphosphate</name>
        <dbReference type="ChEBI" id="CHEBI:58017"/>
        <note>ligand shared between dimeric partners</note>
    </ligand>
</feature>
<proteinExistence type="inferred from homology"/>
<dbReference type="FunFam" id="3.40.50.2020:FF:000008">
    <property type="entry name" value="Orotate phosphoribosyltransferase"/>
    <property type="match status" value="1"/>
</dbReference>
<dbReference type="EC" id="2.4.2.10" evidence="5 9"/>
<evidence type="ECO:0000256" key="4">
    <source>
        <dbReference type="ARBA" id="ARBA00011738"/>
    </source>
</evidence>
<comment type="catalytic activity">
    <reaction evidence="9">
        <text>orotidine 5'-phosphate + diphosphate = orotate + 5-phospho-alpha-D-ribose 1-diphosphate</text>
        <dbReference type="Rhea" id="RHEA:10380"/>
        <dbReference type="ChEBI" id="CHEBI:30839"/>
        <dbReference type="ChEBI" id="CHEBI:33019"/>
        <dbReference type="ChEBI" id="CHEBI:57538"/>
        <dbReference type="ChEBI" id="CHEBI:58017"/>
        <dbReference type="EC" id="2.4.2.10"/>
    </reaction>
</comment>
<comment type="similarity">
    <text evidence="3 9">Belongs to the purine/pyrimidine phosphoribosyltransferase family. PyrE subfamily.</text>
</comment>
<evidence type="ECO:0000256" key="2">
    <source>
        <dbReference type="ARBA" id="ARBA00004889"/>
    </source>
</evidence>
<evidence type="ECO:0000313" key="12">
    <source>
        <dbReference type="EMBL" id="WGM06397.1"/>
    </source>
</evidence>
<keyword evidence="8 9" id="KW-0665">Pyrimidine biosynthesis</keyword>
<reference evidence="11 13" key="1">
    <citation type="submission" date="2019-03" db="EMBL/GenBank/DDBJ databases">
        <title>Long-read sequencing reveals hyperdense prophage content in a complex bacterial symbiont genome.</title>
        <authorList>
            <person name="Frost C.L."/>
            <person name="Siozios S."/>
            <person name="Nadal-Jimenez P."/>
            <person name="Brockhurst M.A."/>
            <person name="King K.C."/>
            <person name="Darby A.C."/>
            <person name="Hurst G.D.D."/>
        </authorList>
    </citation>
    <scope>NUCLEOTIDE SEQUENCE [LARGE SCALE GENOMIC DNA]</scope>
    <source>
        <strain evidence="11 13">FIN</strain>
    </source>
</reference>
<evidence type="ECO:0000256" key="1">
    <source>
        <dbReference type="ARBA" id="ARBA00003769"/>
    </source>
</evidence>
<dbReference type="HAMAP" id="MF_01208">
    <property type="entry name" value="PyrE"/>
    <property type="match status" value="1"/>
</dbReference>
<feature type="binding site" description="in other chain" evidence="9">
    <location>
        <position position="26"/>
    </location>
    <ligand>
        <name>5-phospho-alpha-D-ribose 1-diphosphate</name>
        <dbReference type="ChEBI" id="CHEBI:58017"/>
        <note>ligand shared between dimeric partners</note>
    </ligand>
</feature>
<dbReference type="InterPro" id="IPR004467">
    <property type="entry name" value="Or_phspho_trans_dom"/>
</dbReference>
<dbReference type="Gene3D" id="3.40.50.2020">
    <property type="match status" value="1"/>
</dbReference>
<evidence type="ECO:0000313" key="13">
    <source>
        <dbReference type="Proteomes" id="UP000295134"/>
    </source>
</evidence>
<dbReference type="AlphaFoldDB" id="A0A4P7L0G2"/>
<reference evidence="12" key="2">
    <citation type="submission" date="2023-04" db="EMBL/GenBank/DDBJ databases">
        <title>Genome dynamics across the evolutionary transition to endosymbiosis.</title>
        <authorList>
            <person name="Siozios S."/>
            <person name="Nadal-Jimenez P."/>
            <person name="Azagi T."/>
            <person name="Sprong H."/>
            <person name="Frost C.L."/>
            <person name="Parratt S.R."/>
            <person name="Taylor G."/>
            <person name="Brettell L."/>
            <person name="Lew K.C."/>
            <person name="Croft L."/>
            <person name="King K.C."/>
            <person name="Brockhurst M.A."/>
            <person name="Hypsa V."/>
            <person name="Novakova E."/>
            <person name="Darby A.C."/>
            <person name="Hurst G.D.D."/>
        </authorList>
    </citation>
    <scope>NUCLEOTIDE SEQUENCE</scope>
    <source>
        <strain evidence="12">ANv_CAN</strain>
    </source>
</reference>
<dbReference type="GO" id="GO:0000287">
    <property type="term" value="F:magnesium ion binding"/>
    <property type="evidence" value="ECO:0007669"/>
    <property type="project" value="UniProtKB-UniRule"/>
</dbReference>
<dbReference type="InterPro" id="IPR000836">
    <property type="entry name" value="PRTase_dom"/>
</dbReference>
<feature type="binding site" evidence="9">
    <location>
        <position position="156"/>
    </location>
    <ligand>
        <name>orotate</name>
        <dbReference type="ChEBI" id="CHEBI:30839"/>
    </ligand>
</feature>
<keyword evidence="6 9" id="KW-0328">Glycosyltransferase</keyword>
<comment type="subunit">
    <text evidence="4 9">Homodimer.</text>
</comment>
<dbReference type="NCBIfam" id="TIGR00336">
    <property type="entry name" value="pyrE"/>
    <property type="match status" value="1"/>
</dbReference>
<dbReference type="UniPathway" id="UPA00070">
    <property type="reaction ID" value="UER00119"/>
</dbReference>
<dbReference type="EMBL" id="CP038613">
    <property type="protein sequence ID" value="QBY42242.1"/>
    <property type="molecule type" value="Genomic_DNA"/>
</dbReference>
<dbReference type="CDD" id="cd06223">
    <property type="entry name" value="PRTases_typeI"/>
    <property type="match status" value="1"/>
</dbReference>
<evidence type="ECO:0000259" key="10">
    <source>
        <dbReference type="Pfam" id="PF00156"/>
    </source>
</evidence>
<feature type="binding site" evidence="9">
    <location>
        <position position="128"/>
    </location>
    <ligand>
        <name>orotate</name>
        <dbReference type="ChEBI" id="CHEBI:30839"/>
    </ligand>
</feature>
<accession>A0A4P7L0G2</accession>
<dbReference type="EMBL" id="CP123523">
    <property type="protein sequence ID" value="WGM06397.1"/>
    <property type="molecule type" value="Genomic_DNA"/>
</dbReference>
<feature type="binding site" description="in other chain" evidence="9">
    <location>
        <begin position="72"/>
        <end position="73"/>
    </location>
    <ligand>
        <name>5-phospho-alpha-D-ribose 1-diphosphate</name>
        <dbReference type="ChEBI" id="CHEBI:58017"/>
        <note>ligand shared between dimeric partners</note>
    </ligand>
</feature>
<feature type="binding site" description="in other chain" evidence="9">
    <location>
        <begin position="124"/>
        <end position="132"/>
    </location>
    <ligand>
        <name>5-phospho-alpha-D-ribose 1-diphosphate</name>
        <dbReference type="ChEBI" id="CHEBI:58017"/>
        <note>ligand shared between dimeric partners</note>
    </ligand>
</feature>
<keyword evidence="7 9" id="KW-0808">Transferase</keyword>
<sequence>MKGYQREFIKLAMKKKALEFGEFTLKSGRKSPYFFNAGLFNTGKDLAALGHFYAQAFMDHNPACDIIFGPAYKGIPIVTTMVVALSEHYHFDKPYCFNRKEVKKHGEGGELVGSPLKGNVVIVDDVITAGTAIKESAEIIKRHKAKLSAVILSLDRQEKGEKNLSAVQEIEKKFKCQVFSIITLNDLIDYLSENPNMSTHLPMMKTYRENYGTTPLTK</sequence>
<dbReference type="SUPFAM" id="SSF53271">
    <property type="entry name" value="PRTase-like"/>
    <property type="match status" value="1"/>
</dbReference>
<dbReference type="GeneID" id="96876042"/>
<evidence type="ECO:0000313" key="11">
    <source>
        <dbReference type="EMBL" id="QBY42242.1"/>
    </source>
</evidence>
<feature type="binding site" evidence="9">
    <location>
        <position position="99"/>
    </location>
    <ligand>
        <name>5-phospho-alpha-D-ribose 1-diphosphate</name>
        <dbReference type="ChEBI" id="CHEBI:58017"/>
        <note>ligand shared between dimeric partners</note>
    </ligand>
</feature>
<evidence type="ECO:0000313" key="14">
    <source>
        <dbReference type="Proteomes" id="UP001177592"/>
    </source>
</evidence>
<dbReference type="Proteomes" id="UP001177592">
    <property type="component" value="Chromosome"/>
</dbReference>
<evidence type="ECO:0000256" key="8">
    <source>
        <dbReference type="ARBA" id="ARBA00022975"/>
    </source>
</evidence>